<dbReference type="EMBL" id="LAZR01040975">
    <property type="protein sequence ID" value="KKL13153.1"/>
    <property type="molecule type" value="Genomic_DNA"/>
</dbReference>
<name>A0A0F9DME2_9ZZZZ</name>
<accession>A0A0F9DME2</accession>
<proteinExistence type="predicted"/>
<comment type="caution">
    <text evidence="1">The sequence shown here is derived from an EMBL/GenBank/DDBJ whole genome shotgun (WGS) entry which is preliminary data.</text>
</comment>
<dbReference type="AlphaFoldDB" id="A0A0F9DME2"/>
<sequence length="90" mass="10139">MRERIINTLKPYSHGAITEALPTYYSELRPRIDDICRSVASVRGAKDIATSPSEDVSVYDAALQGLSSIYDQLATAVPTMEEFRNSRRFR</sequence>
<organism evidence="1">
    <name type="scientific">marine sediment metagenome</name>
    <dbReference type="NCBI Taxonomy" id="412755"/>
    <lineage>
        <taxon>unclassified sequences</taxon>
        <taxon>metagenomes</taxon>
        <taxon>ecological metagenomes</taxon>
    </lineage>
</organism>
<feature type="non-terminal residue" evidence="1">
    <location>
        <position position="90"/>
    </location>
</feature>
<protein>
    <submittedName>
        <fullName evidence="1">Uncharacterized protein</fullName>
    </submittedName>
</protein>
<gene>
    <name evidence="1" type="ORF">LCGC14_2528590</name>
</gene>
<reference evidence="1" key="1">
    <citation type="journal article" date="2015" name="Nature">
        <title>Complex archaea that bridge the gap between prokaryotes and eukaryotes.</title>
        <authorList>
            <person name="Spang A."/>
            <person name="Saw J.H."/>
            <person name="Jorgensen S.L."/>
            <person name="Zaremba-Niedzwiedzka K."/>
            <person name="Martijn J."/>
            <person name="Lind A.E."/>
            <person name="van Eijk R."/>
            <person name="Schleper C."/>
            <person name="Guy L."/>
            <person name="Ettema T.J."/>
        </authorList>
    </citation>
    <scope>NUCLEOTIDE SEQUENCE</scope>
</reference>
<evidence type="ECO:0000313" key="1">
    <source>
        <dbReference type="EMBL" id="KKL13153.1"/>
    </source>
</evidence>